<proteinExistence type="predicted"/>
<keyword evidence="3" id="KW-1185">Reference proteome</keyword>
<evidence type="ECO:0000313" key="2">
    <source>
        <dbReference type="EMBL" id="MFC4618441.1"/>
    </source>
</evidence>
<name>A0ABV9GMB1_9BACL</name>
<dbReference type="RefSeq" id="WP_376845428.1">
    <property type="nucleotide sequence ID" value="NZ_JBHSFW010000001.1"/>
</dbReference>
<feature type="domain" description="SGNH hydrolase-type esterase" evidence="1">
    <location>
        <begin position="12"/>
        <end position="202"/>
    </location>
</feature>
<organism evidence="2 3">
    <name type="scientific">Camelliibacillus cellulosilyticus</name>
    <dbReference type="NCBI Taxonomy" id="2174486"/>
    <lineage>
        <taxon>Bacteria</taxon>
        <taxon>Bacillati</taxon>
        <taxon>Bacillota</taxon>
        <taxon>Bacilli</taxon>
        <taxon>Bacillales</taxon>
        <taxon>Sporolactobacillaceae</taxon>
        <taxon>Camelliibacillus</taxon>
    </lineage>
</organism>
<evidence type="ECO:0000313" key="3">
    <source>
        <dbReference type="Proteomes" id="UP001596022"/>
    </source>
</evidence>
<dbReference type="SUPFAM" id="SSF52266">
    <property type="entry name" value="SGNH hydrolase"/>
    <property type="match status" value="1"/>
</dbReference>
<dbReference type="InterPro" id="IPR013830">
    <property type="entry name" value="SGNH_hydro"/>
</dbReference>
<reference evidence="3" key="1">
    <citation type="journal article" date="2019" name="Int. J. Syst. Evol. Microbiol.">
        <title>The Global Catalogue of Microorganisms (GCM) 10K type strain sequencing project: providing services to taxonomists for standard genome sequencing and annotation.</title>
        <authorList>
            <consortium name="The Broad Institute Genomics Platform"/>
            <consortium name="The Broad Institute Genome Sequencing Center for Infectious Disease"/>
            <person name="Wu L."/>
            <person name="Ma J."/>
        </authorList>
    </citation>
    <scope>NUCLEOTIDE SEQUENCE [LARGE SCALE GENOMIC DNA]</scope>
    <source>
        <strain evidence="3">CGMCC 1.16306</strain>
    </source>
</reference>
<accession>A0ABV9GMB1</accession>
<protein>
    <submittedName>
        <fullName evidence="2">GDSL-type esterase/lipase family protein</fullName>
    </submittedName>
</protein>
<dbReference type="EMBL" id="JBHSFW010000001">
    <property type="protein sequence ID" value="MFC4618441.1"/>
    <property type="molecule type" value="Genomic_DNA"/>
</dbReference>
<evidence type="ECO:0000259" key="1">
    <source>
        <dbReference type="Pfam" id="PF13472"/>
    </source>
</evidence>
<dbReference type="InterPro" id="IPR051532">
    <property type="entry name" value="Ester_Hydrolysis_Enzymes"/>
</dbReference>
<gene>
    <name evidence="2" type="ORF">ACFO4N_06805</name>
</gene>
<dbReference type="InterPro" id="IPR036514">
    <property type="entry name" value="SGNH_hydro_sf"/>
</dbReference>
<dbReference type="Gene3D" id="3.40.50.1110">
    <property type="entry name" value="SGNH hydrolase"/>
    <property type="match status" value="1"/>
</dbReference>
<dbReference type="Pfam" id="PF13472">
    <property type="entry name" value="Lipase_GDSL_2"/>
    <property type="match status" value="1"/>
</dbReference>
<dbReference type="Proteomes" id="UP001596022">
    <property type="component" value="Unassembled WGS sequence"/>
</dbReference>
<sequence length="216" mass="23805">MNGNLSPIQYTALGDSLTVGVGADLFSPGFVLRYGRDAERALGQPVFIEKIAKNGATSGEILHALNVPQVAYAVRSSKIITITAGGNDLIDAAERYLIDRHEAALFKALDTATANIHRMIDRIHAIHNPTPHQYILRLLNLYNPFPGIPQADLWIKRFNSGLAGFTAYPHIKIADIYSAFQGRQSELLKPFGVHPNDWGYAVMADVLDRLGYDHIN</sequence>
<comment type="caution">
    <text evidence="2">The sequence shown here is derived from an EMBL/GenBank/DDBJ whole genome shotgun (WGS) entry which is preliminary data.</text>
</comment>
<dbReference type="PANTHER" id="PTHR30383">
    <property type="entry name" value="THIOESTERASE 1/PROTEASE 1/LYSOPHOSPHOLIPASE L1"/>
    <property type="match status" value="1"/>
</dbReference>
<dbReference type="PANTHER" id="PTHR30383:SF27">
    <property type="entry name" value="SPORE GERMINATION LIPASE LIPC"/>
    <property type="match status" value="1"/>
</dbReference>